<dbReference type="GO" id="GO:0006508">
    <property type="term" value="P:proteolysis"/>
    <property type="evidence" value="ECO:0007669"/>
    <property type="project" value="InterPro"/>
</dbReference>
<gene>
    <name evidence="2" type="ORF">AVDCRST_MAG35-1662</name>
</gene>
<organism evidence="2">
    <name type="scientific">uncultured Quadrisphaera sp</name>
    <dbReference type="NCBI Taxonomy" id="904978"/>
    <lineage>
        <taxon>Bacteria</taxon>
        <taxon>Bacillati</taxon>
        <taxon>Actinomycetota</taxon>
        <taxon>Actinomycetes</taxon>
        <taxon>Kineosporiales</taxon>
        <taxon>Kineosporiaceae</taxon>
        <taxon>Quadrisphaera</taxon>
        <taxon>environmental samples</taxon>
    </lineage>
</organism>
<evidence type="ECO:0000313" key="2">
    <source>
        <dbReference type="EMBL" id="CAA9415120.1"/>
    </source>
</evidence>
<keyword evidence="2" id="KW-0378">Hydrolase</keyword>
<feature type="domain" description="D-alanyl-D-alanine carboxypeptidase-like core" evidence="1">
    <location>
        <begin position="114"/>
        <end position="216"/>
    </location>
</feature>
<keyword evidence="2" id="KW-0121">Carboxypeptidase</keyword>
<evidence type="ECO:0000259" key="1">
    <source>
        <dbReference type="Pfam" id="PF02557"/>
    </source>
</evidence>
<dbReference type="InterPro" id="IPR003709">
    <property type="entry name" value="VanY-like_core_dom"/>
</dbReference>
<dbReference type="SUPFAM" id="SSF55166">
    <property type="entry name" value="Hedgehog/DD-peptidase"/>
    <property type="match status" value="1"/>
</dbReference>
<dbReference type="CDD" id="cd14814">
    <property type="entry name" value="Peptidase_M15"/>
    <property type="match status" value="1"/>
</dbReference>
<keyword evidence="2" id="KW-0645">Protease</keyword>
<dbReference type="InterPro" id="IPR052179">
    <property type="entry name" value="DD-CPase-like"/>
</dbReference>
<dbReference type="Pfam" id="PF02557">
    <property type="entry name" value="VanY"/>
    <property type="match status" value="1"/>
</dbReference>
<dbReference type="GO" id="GO:0004180">
    <property type="term" value="F:carboxypeptidase activity"/>
    <property type="evidence" value="ECO:0007669"/>
    <property type="project" value="UniProtKB-KW"/>
</dbReference>
<name>A0A6J4PG85_9ACTN</name>
<sequence length="218" mass="22176">MDGPAGVEARIAEIQGRIAALSAPARPPVAGGPAFGTALAQAVTGTSAASTAAPGVLGPTAALTAEDHLAAARLRSGAPVSGGLTADGAPQELAGYGNGKVPASALSPIGQGSHRLWAPAAEAFERMHAAAARDGVEIGVTDSYRSYEAQVDLAERKGLYSQGGLAAKPGTSDHGWGRALDLDLDGRAQAWMRANGAQHGFVEDTPREPWHWAFTPVR</sequence>
<dbReference type="PANTHER" id="PTHR34385">
    <property type="entry name" value="D-ALANYL-D-ALANINE CARBOXYPEPTIDASE"/>
    <property type="match status" value="1"/>
</dbReference>
<dbReference type="EMBL" id="CADCUY010000343">
    <property type="protein sequence ID" value="CAA9415120.1"/>
    <property type="molecule type" value="Genomic_DNA"/>
</dbReference>
<dbReference type="AlphaFoldDB" id="A0A6J4PG85"/>
<reference evidence="2" key="1">
    <citation type="submission" date="2020-02" db="EMBL/GenBank/DDBJ databases">
        <authorList>
            <person name="Meier V. D."/>
        </authorList>
    </citation>
    <scope>NUCLEOTIDE SEQUENCE</scope>
    <source>
        <strain evidence="2">AVDCRST_MAG35</strain>
    </source>
</reference>
<accession>A0A6J4PG85</accession>
<dbReference type="Gene3D" id="3.30.1380.10">
    <property type="match status" value="1"/>
</dbReference>
<proteinExistence type="predicted"/>
<dbReference type="InterPro" id="IPR009045">
    <property type="entry name" value="Zn_M74/Hedgehog-like"/>
</dbReference>
<protein>
    <submittedName>
        <fullName evidence="2">D-alanyl-D-alanine carboxypeptidase</fullName>
    </submittedName>
</protein>
<dbReference type="PANTHER" id="PTHR34385:SF1">
    <property type="entry name" value="PEPTIDOGLYCAN L-ALANYL-D-GLUTAMATE ENDOPEPTIDASE CWLK"/>
    <property type="match status" value="1"/>
</dbReference>